<dbReference type="SUPFAM" id="SSF51735">
    <property type="entry name" value="NAD(P)-binding Rossmann-fold domains"/>
    <property type="match status" value="1"/>
</dbReference>
<dbReference type="Gene3D" id="3.40.50.720">
    <property type="entry name" value="NAD(P)-binding Rossmann-like Domain"/>
    <property type="match status" value="1"/>
</dbReference>
<dbReference type="Pfam" id="PF01408">
    <property type="entry name" value="GFO_IDH_MocA"/>
    <property type="match status" value="1"/>
</dbReference>
<protein>
    <submittedName>
        <fullName evidence="2">Predicted dehydrogenase</fullName>
    </submittedName>
</protein>
<feature type="domain" description="Gfo/Idh/MocA-like oxidoreductase N-terminal" evidence="1">
    <location>
        <begin position="1"/>
        <end position="113"/>
    </location>
</feature>
<name>A0A1M6I795_MALRU</name>
<dbReference type="PANTHER" id="PTHR43708:SF8">
    <property type="entry name" value="OXIDOREDUCTASE"/>
    <property type="match status" value="1"/>
</dbReference>
<dbReference type="InterPro" id="IPR000683">
    <property type="entry name" value="Gfo/Idh/MocA-like_OxRdtase_N"/>
</dbReference>
<dbReference type="OrthoDB" id="9782091at2"/>
<dbReference type="RefSeq" id="WP_072908524.1">
    <property type="nucleotide sequence ID" value="NZ_FQZT01000006.1"/>
</dbReference>
<dbReference type="EMBL" id="FQZT01000006">
    <property type="protein sequence ID" value="SHJ30330.1"/>
    <property type="molecule type" value="Genomic_DNA"/>
</dbReference>
<evidence type="ECO:0000259" key="1">
    <source>
        <dbReference type="Pfam" id="PF01408"/>
    </source>
</evidence>
<proteinExistence type="predicted"/>
<reference evidence="2 3" key="1">
    <citation type="submission" date="2016-11" db="EMBL/GenBank/DDBJ databases">
        <authorList>
            <person name="Jaros S."/>
            <person name="Januszkiewicz K."/>
            <person name="Wedrychowicz H."/>
        </authorList>
    </citation>
    <scope>NUCLEOTIDE SEQUENCE [LARGE SCALE GENOMIC DNA]</scope>
    <source>
        <strain evidence="2 3">DSM 5091</strain>
    </source>
</reference>
<gene>
    <name evidence="2" type="ORF">SAMN02745165_02045</name>
</gene>
<dbReference type="InterPro" id="IPR051317">
    <property type="entry name" value="Gfo/Idh/MocA_oxidoreduct"/>
</dbReference>
<dbReference type="STRING" id="1122189.SAMN02745165_02045"/>
<evidence type="ECO:0000313" key="2">
    <source>
        <dbReference type="EMBL" id="SHJ30330.1"/>
    </source>
</evidence>
<sequence>MKIGLIGIGKIANYQMQAISHTKGISLVDAHDLDPVRAEELPGSVTFYENFDQLLKRSTADAFMVSTPTPSHFEVAMKVIEADRVAIVEKPLCISPEQEDALRTAATTRKLPLYTAFHPSYGREVEWWVEQREKQNFDLGKLLGFESCFADPYYLNGELTLGAVGKAGAWIDGGASSLSILSRLIDPSAMQLVDGRMTTIPSLKCSEVQGLGIYRFIVDDQPGFGIVDTNWTLGKNHKMTRLWYENGSIELDHAKEFARLNHRGGDELVFNLATDKPRLVNHYCGVFSNLTEMYEKGEDNQELSCKLHKLLFAANRKI</sequence>
<keyword evidence="3" id="KW-1185">Reference proteome</keyword>
<evidence type="ECO:0000313" key="3">
    <source>
        <dbReference type="Proteomes" id="UP000184171"/>
    </source>
</evidence>
<accession>A0A1M6I795</accession>
<organism evidence="2 3">
    <name type="scientific">Malonomonas rubra DSM 5091</name>
    <dbReference type="NCBI Taxonomy" id="1122189"/>
    <lineage>
        <taxon>Bacteria</taxon>
        <taxon>Pseudomonadati</taxon>
        <taxon>Thermodesulfobacteriota</taxon>
        <taxon>Desulfuromonadia</taxon>
        <taxon>Desulfuromonadales</taxon>
        <taxon>Geopsychrobacteraceae</taxon>
        <taxon>Malonomonas</taxon>
    </lineage>
</organism>
<dbReference type="Proteomes" id="UP000184171">
    <property type="component" value="Unassembled WGS sequence"/>
</dbReference>
<dbReference type="GO" id="GO:0000166">
    <property type="term" value="F:nucleotide binding"/>
    <property type="evidence" value="ECO:0007669"/>
    <property type="project" value="InterPro"/>
</dbReference>
<dbReference type="AlphaFoldDB" id="A0A1M6I795"/>
<dbReference type="PANTHER" id="PTHR43708">
    <property type="entry name" value="CONSERVED EXPRESSED OXIDOREDUCTASE (EUROFUNG)"/>
    <property type="match status" value="1"/>
</dbReference>
<dbReference type="InterPro" id="IPR036291">
    <property type="entry name" value="NAD(P)-bd_dom_sf"/>
</dbReference>